<organism evidence="3 4">
    <name type="scientific">Virgibacillus dokdonensis</name>
    <dbReference type="NCBI Taxonomy" id="302167"/>
    <lineage>
        <taxon>Bacteria</taxon>
        <taxon>Bacillati</taxon>
        <taxon>Bacillota</taxon>
        <taxon>Bacilli</taxon>
        <taxon>Bacillales</taxon>
        <taxon>Bacillaceae</taxon>
        <taxon>Virgibacillus</taxon>
    </lineage>
</organism>
<dbReference type="InterPro" id="IPR027417">
    <property type="entry name" value="P-loop_NTPase"/>
</dbReference>
<dbReference type="AlphaFoldDB" id="A0A2K9IUS9"/>
<dbReference type="KEGG" id="vpn:A21D_00008"/>
<dbReference type="PANTHER" id="PTHR41287:SF1">
    <property type="entry name" value="PROTEIN YMFN"/>
    <property type="match status" value="1"/>
</dbReference>
<dbReference type="PANTHER" id="PTHR41287">
    <property type="match status" value="1"/>
</dbReference>
<feature type="domain" description="Terminase large subunit-like ATPase" evidence="1">
    <location>
        <begin position="65"/>
        <end position="235"/>
    </location>
</feature>
<protein>
    <submittedName>
        <fullName evidence="3">Phage Terminase</fullName>
    </submittedName>
</protein>
<evidence type="ECO:0000313" key="3">
    <source>
        <dbReference type="EMBL" id="AUJ23124.1"/>
    </source>
</evidence>
<dbReference type="GO" id="GO:0004519">
    <property type="term" value="F:endonuclease activity"/>
    <property type="evidence" value="ECO:0007669"/>
    <property type="project" value="InterPro"/>
</dbReference>
<dbReference type="Proteomes" id="UP000234237">
    <property type="component" value="Chromosome"/>
</dbReference>
<proteinExistence type="predicted"/>
<dbReference type="InterPro" id="IPR046462">
    <property type="entry name" value="TerL_nuclease"/>
</dbReference>
<sequence>MIKNKHVEHYINLYRNGKIKLNKERVMLIEYLEKDVLSRTDIYFDNKMIDDCINFGEKWYFPLQDFQKFLIAFIFLFFKKTDRVFYRKFLWMLGRGGGKNGLFSVVAHFLISELHGIPEYNISVVANSEDQAKTSPDEIKKTVRRHSVLQKAFKAWESKTTCIRTQSEIRYRTSNGETKDGLRDGAVGFDECHQYESNKDVRVHISGLGKKKNPREFYFGTDGYVREGFLDKMKEKALKVLRGETRANALFPFICKLDSADEVDDPTMWEKAQPMFCEPRSEYAEELFYTVNEEYLDMADDPSNREEFMTKRMNWPEVDLEKSVAPWEEIWATGYTTAPNAQEQILRKVPDTLHRTCVGGLDYARIKDFASVGLLFKVNDDYVWKTHSFVRREFIKKVKLNVPIYEWEEQGLLTVVDGPVIDIQYIVDWFVAMREKYGLNTIVGDTFRLDLVKPALEAEGFELEFIRNPRAIHSLLAPKVETAFAKRNIIYGDNPLMRWFTNNVLVKTKPDGNKEYLKKDELRRKTDGFQAFIHALFKADEILIDEEEFFLDEIDF</sequence>
<gene>
    <name evidence="3" type="ORF">A21D_00008</name>
</gene>
<dbReference type="EMBL" id="CP018622">
    <property type="protein sequence ID" value="AUJ23124.1"/>
    <property type="molecule type" value="Genomic_DNA"/>
</dbReference>
<dbReference type="InterPro" id="IPR046461">
    <property type="entry name" value="TerL_ATPase"/>
</dbReference>
<dbReference type="Gene3D" id="3.40.50.300">
    <property type="entry name" value="P-loop containing nucleotide triphosphate hydrolases"/>
    <property type="match status" value="1"/>
</dbReference>
<dbReference type="InterPro" id="IPR005021">
    <property type="entry name" value="Terminase_largesu-like"/>
</dbReference>
<dbReference type="RefSeq" id="WP_101932321.1">
    <property type="nucleotide sequence ID" value="NZ_CP018622.1"/>
</dbReference>
<evidence type="ECO:0000313" key="4">
    <source>
        <dbReference type="Proteomes" id="UP000234237"/>
    </source>
</evidence>
<evidence type="ECO:0000259" key="1">
    <source>
        <dbReference type="Pfam" id="PF03354"/>
    </source>
</evidence>
<reference evidence="4" key="1">
    <citation type="submission" date="2016-11" db="EMBL/GenBank/DDBJ databases">
        <title>Complete genome sequence of Virgibacillus pantothenticus 21D, a halophilic bacterium isolated from the deep hypersaline anoxic basin Discovery in the Mediterranean Sea.</title>
        <authorList>
            <person name="Zeaiter Z."/>
            <person name="Booth J.M."/>
            <person name="Prosdocimi E.M."/>
            <person name="Mapelli F."/>
            <person name="Fusi M."/>
            <person name="Daffonchio D."/>
            <person name="Borin S."/>
            <person name="Crotti E."/>
        </authorList>
    </citation>
    <scope>NUCLEOTIDE SEQUENCE [LARGE SCALE GENOMIC DNA]</scope>
    <source>
        <strain evidence="4">21D</strain>
    </source>
</reference>
<name>A0A2K9IUS9_9BACI</name>
<evidence type="ECO:0000259" key="2">
    <source>
        <dbReference type="Pfam" id="PF20441"/>
    </source>
</evidence>
<dbReference type="Pfam" id="PF20441">
    <property type="entry name" value="TerL_nuclease"/>
    <property type="match status" value="1"/>
</dbReference>
<accession>A0A2K9IUS9</accession>
<dbReference type="Pfam" id="PF03354">
    <property type="entry name" value="TerL_ATPase"/>
    <property type="match status" value="1"/>
</dbReference>
<feature type="domain" description="Terminase large subunit-like endonuclease" evidence="2">
    <location>
        <begin position="245"/>
        <end position="539"/>
    </location>
</feature>